<accession>A0ACD4NHW9</accession>
<protein>
    <submittedName>
        <fullName evidence="1">ABC transporter substrate-binding protein</fullName>
    </submittedName>
</protein>
<sequence length="346" mass="36954">MPMKTLAALLLGAASILPGASAFAQEVKQLNVIMPLPRSANFYPLIAGEALGYFEEEGVSVNLLPSSTAIPFIAFVQNGQADIAMLDAPQTFQAAQSGADFKIVYEVMQRAPEGIFVSAESPYKDVAELKGTTVGLVADRDRTTLTIALDARGASIDDVTTVVVGEAGPTLAAAVRDNTVSAISGAVPDWLSMQAAGLKIRTITPEEVSVQPANSFAVSGSRMEELKEPLEGFFRAWSKGMIAADYDPDAVAAMTKAAVPEEWASDEFGRAFFDASVPMNRSQTERLGDLQAQVWKDVQPPMIKVGAIDGEVDPSTFLDDRFIGPANDFDREKVKADVAAWKEANM</sequence>
<gene>
    <name evidence="1" type="ORF">OXU80_15915</name>
</gene>
<evidence type="ECO:0000313" key="1">
    <source>
        <dbReference type="EMBL" id="WAJ26378.1"/>
    </source>
</evidence>
<evidence type="ECO:0000313" key="2">
    <source>
        <dbReference type="Proteomes" id="UP001163223"/>
    </source>
</evidence>
<reference evidence="1" key="1">
    <citation type="submission" date="2022-11" db="EMBL/GenBank/DDBJ databases">
        <title>beta-Carotene-producing bacterium, Jeongeuplla avenae sp. nov., alleviates the salt stress of Arabidopsis seedlings.</title>
        <authorList>
            <person name="Jiang L."/>
            <person name="Lee J."/>
        </authorList>
    </citation>
    <scope>NUCLEOTIDE SEQUENCE</scope>
    <source>
        <strain evidence="1">DY_R2A_6</strain>
    </source>
</reference>
<dbReference type="EMBL" id="CP113520">
    <property type="protein sequence ID" value="WAJ26378.1"/>
    <property type="molecule type" value="Genomic_DNA"/>
</dbReference>
<dbReference type="Proteomes" id="UP001163223">
    <property type="component" value="Chromosome"/>
</dbReference>
<keyword evidence="2" id="KW-1185">Reference proteome</keyword>
<proteinExistence type="predicted"/>
<organism evidence="1 2">
    <name type="scientific">Antarcticirhabdus aurantiaca</name>
    <dbReference type="NCBI Taxonomy" id="2606717"/>
    <lineage>
        <taxon>Bacteria</taxon>
        <taxon>Pseudomonadati</taxon>
        <taxon>Pseudomonadota</taxon>
        <taxon>Alphaproteobacteria</taxon>
        <taxon>Hyphomicrobiales</taxon>
        <taxon>Aurantimonadaceae</taxon>
        <taxon>Antarcticirhabdus</taxon>
    </lineage>
</organism>
<name>A0ACD4NHW9_9HYPH</name>